<reference evidence="1 2" key="1">
    <citation type="submission" date="2018-08" db="EMBL/GenBank/DDBJ databases">
        <title>Paraburkholderia sp. DHOM06 isolated from forest soil.</title>
        <authorList>
            <person name="Gao Z.-H."/>
            <person name="Qiu L.-H."/>
        </authorList>
    </citation>
    <scope>NUCLEOTIDE SEQUENCE [LARGE SCALE GENOMIC DNA]</scope>
    <source>
        <strain evidence="1 2">DHOM06</strain>
    </source>
</reference>
<dbReference type="Gene3D" id="2.60.40.3910">
    <property type="entry name" value="Inclusion body protein"/>
    <property type="match status" value="1"/>
</dbReference>
<accession>A0A3D8K0R1</accession>
<dbReference type="EMBL" id="QRGA01000006">
    <property type="protein sequence ID" value="RDU98672.1"/>
    <property type="molecule type" value="Genomic_DNA"/>
</dbReference>
<name>A0A3D8K0R1_9BURK</name>
<dbReference type="RefSeq" id="WP_115533486.1">
    <property type="nucleotide sequence ID" value="NZ_QRGA01000006.1"/>
</dbReference>
<dbReference type="Proteomes" id="UP000256838">
    <property type="component" value="Unassembled WGS sequence"/>
</dbReference>
<keyword evidence="2" id="KW-1185">Reference proteome</keyword>
<sequence length="189" mass="20585">MPNVIDCAAVFDPVKILQDHTSPSAQLPHSVSSGTSSTDSWIPLKYSGRSYVFFLAPSANVATTSSQDALEASNDLRIIAKVADTLRFRVASLALRCDHQCFVEQIDIASGAQCITEPTLQQRASVSTMVDASVSTLDQVKPTDIIDSCWEFTATQAGLAAANMKFRIYDDKAVLRGNFVCTIWYMVQP</sequence>
<dbReference type="InterPro" id="IPR038712">
    <property type="entry name" value="PixA-like_sf"/>
</dbReference>
<evidence type="ECO:0000313" key="2">
    <source>
        <dbReference type="Proteomes" id="UP000256838"/>
    </source>
</evidence>
<proteinExistence type="predicted"/>
<dbReference type="Pfam" id="PF12306">
    <property type="entry name" value="PixA"/>
    <property type="match status" value="1"/>
</dbReference>
<organism evidence="1 2">
    <name type="scientific">Trinickia dinghuensis</name>
    <dbReference type="NCBI Taxonomy" id="2291023"/>
    <lineage>
        <taxon>Bacteria</taxon>
        <taxon>Pseudomonadati</taxon>
        <taxon>Pseudomonadota</taxon>
        <taxon>Betaproteobacteria</taxon>
        <taxon>Burkholderiales</taxon>
        <taxon>Burkholderiaceae</taxon>
        <taxon>Trinickia</taxon>
    </lineage>
</organism>
<gene>
    <name evidence="1" type="ORF">DWV00_10350</name>
</gene>
<evidence type="ECO:0000313" key="1">
    <source>
        <dbReference type="EMBL" id="RDU98672.1"/>
    </source>
</evidence>
<protein>
    <recommendedName>
        <fullName evidence="3">Inclusion body protein</fullName>
    </recommendedName>
</protein>
<comment type="caution">
    <text evidence="1">The sequence shown here is derived from an EMBL/GenBank/DDBJ whole genome shotgun (WGS) entry which is preliminary data.</text>
</comment>
<dbReference type="InterPro" id="IPR021087">
    <property type="entry name" value="Uncharacterised_PixA/AidA"/>
</dbReference>
<evidence type="ECO:0008006" key="3">
    <source>
        <dbReference type="Google" id="ProtNLM"/>
    </source>
</evidence>
<dbReference type="AlphaFoldDB" id="A0A3D8K0R1"/>